<dbReference type="NCBIfam" id="NF045923">
    <property type="entry name" value="SpheroidMoxCrtARhod"/>
    <property type="match status" value="1"/>
</dbReference>
<accession>A0A5J5GFE8</accession>
<dbReference type="AlphaFoldDB" id="A0A5J5GFE8"/>
<dbReference type="InterPro" id="IPR049574">
    <property type="entry name" value="CrtA-like"/>
</dbReference>
<reference evidence="1 2" key="1">
    <citation type="submission" date="2019-09" db="EMBL/GenBank/DDBJ databases">
        <authorList>
            <person name="Park J.-S."/>
            <person name="Choi H.-J."/>
        </authorList>
    </citation>
    <scope>NUCLEOTIDE SEQUENCE [LARGE SCALE GENOMIC DNA]</scope>
    <source>
        <strain evidence="1 2">176SS1-4</strain>
    </source>
</reference>
<gene>
    <name evidence="1" type="ORF">F3S47_13775</name>
</gene>
<sequence>MGDCATLSLFRFDRRRDRAWAFAQMGLARGELRRTPGLGFWKLVGSGTGEGFTPKPNTAVWGILATWPDEGTARRQTASAPVFRRFARRASESWTTFLAPLSTRGQWSGESPFEARERPGSGPLAVLTRAKIRPGIAPKFWSRAPAISRAIGANSDVLFKIGVGEVPWLQQVTFSIWPDADSMARFARRGHHAEAIRAVRAEGWFREELYARFRVLGDAGTWGGQSPLDRTKEAA</sequence>
<name>A0A5J5GFE8_9RHOB</name>
<keyword evidence="2" id="KW-1185">Reference proteome</keyword>
<dbReference type="Proteomes" id="UP000326554">
    <property type="component" value="Unassembled WGS sequence"/>
</dbReference>
<dbReference type="GO" id="GO:0004497">
    <property type="term" value="F:monooxygenase activity"/>
    <property type="evidence" value="ECO:0007669"/>
    <property type="project" value="UniProtKB-KW"/>
</dbReference>
<protein>
    <submittedName>
        <fullName evidence="1">Spheroidene monooxygenase</fullName>
    </submittedName>
</protein>
<keyword evidence="1" id="KW-0503">Monooxygenase</keyword>
<dbReference type="RefSeq" id="WP_150445859.1">
    <property type="nucleotide sequence ID" value="NZ_VYQE01000004.1"/>
</dbReference>
<keyword evidence="1" id="KW-0560">Oxidoreductase</keyword>
<dbReference type="CDD" id="cd21650">
    <property type="entry name" value="CrtA-like"/>
    <property type="match status" value="1"/>
</dbReference>
<dbReference type="EMBL" id="VYQE01000004">
    <property type="protein sequence ID" value="KAA9006841.1"/>
    <property type="molecule type" value="Genomic_DNA"/>
</dbReference>
<evidence type="ECO:0000313" key="2">
    <source>
        <dbReference type="Proteomes" id="UP000326554"/>
    </source>
</evidence>
<comment type="caution">
    <text evidence="1">The sequence shown here is derived from an EMBL/GenBank/DDBJ whole genome shotgun (WGS) entry which is preliminary data.</text>
</comment>
<organism evidence="1 2">
    <name type="scientific">Histidinibacterium aquaticum</name>
    <dbReference type="NCBI Taxonomy" id="2613962"/>
    <lineage>
        <taxon>Bacteria</taxon>
        <taxon>Pseudomonadati</taxon>
        <taxon>Pseudomonadota</taxon>
        <taxon>Alphaproteobacteria</taxon>
        <taxon>Rhodobacterales</taxon>
        <taxon>Paracoccaceae</taxon>
        <taxon>Histidinibacterium</taxon>
    </lineage>
</organism>
<evidence type="ECO:0000313" key="1">
    <source>
        <dbReference type="EMBL" id="KAA9006841.1"/>
    </source>
</evidence>
<proteinExistence type="predicted"/>